<reference evidence="1 2" key="1">
    <citation type="submission" date="2020-11" db="EMBL/GenBank/DDBJ databases">
        <title>Pedobacter endophytica, an endophytic bacteria isolated form Carex pumila.</title>
        <authorList>
            <person name="Peng Y."/>
            <person name="Jiang L."/>
            <person name="Lee J."/>
        </authorList>
    </citation>
    <scope>NUCLEOTIDE SEQUENCE [LARGE SCALE GENOMIC DNA]</scope>
    <source>
        <strain evidence="1 2">JBR3-12</strain>
    </source>
</reference>
<dbReference type="Pfam" id="PF09907">
    <property type="entry name" value="HigB_toxin"/>
    <property type="match status" value="1"/>
</dbReference>
<organism evidence="1 2">
    <name type="scientific">Pedobacter endophyticus</name>
    <dbReference type="NCBI Taxonomy" id="2789740"/>
    <lineage>
        <taxon>Bacteria</taxon>
        <taxon>Pseudomonadati</taxon>
        <taxon>Bacteroidota</taxon>
        <taxon>Sphingobacteriia</taxon>
        <taxon>Sphingobacteriales</taxon>
        <taxon>Sphingobacteriaceae</taxon>
        <taxon>Pedobacter</taxon>
    </lineage>
</organism>
<accession>A0A7S9Q0T1</accession>
<evidence type="ECO:0000313" key="2">
    <source>
        <dbReference type="Proteomes" id="UP000594759"/>
    </source>
</evidence>
<dbReference type="GO" id="GO:0110001">
    <property type="term" value="C:toxin-antitoxin complex"/>
    <property type="evidence" value="ECO:0007669"/>
    <property type="project" value="InterPro"/>
</dbReference>
<protein>
    <submittedName>
        <fullName evidence="1">Type II toxin-antitoxin system HigB family toxin</fullName>
    </submittedName>
</protein>
<gene>
    <name evidence="1" type="ORF">IZT61_18995</name>
</gene>
<dbReference type="GO" id="GO:0003723">
    <property type="term" value="F:RNA binding"/>
    <property type="evidence" value="ECO:0007669"/>
    <property type="project" value="InterPro"/>
</dbReference>
<dbReference type="KEGG" id="pex:IZT61_18995"/>
<sequence length="30" mass="3621">MVKFNFEKQWAFIRFVETHAEYDAVDANTI</sequence>
<evidence type="ECO:0000313" key="1">
    <source>
        <dbReference type="EMBL" id="QPH41928.1"/>
    </source>
</evidence>
<keyword evidence="2" id="KW-1185">Reference proteome</keyword>
<proteinExistence type="predicted"/>
<dbReference type="RefSeq" id="WP_196101363.1">
    <property type="nucleotide sequence ID" value="NZ_CP064939.1"/>
</dbReference>
<dbReference type="EMBL" id="CP064939">
    <property type="protein sequence ID" value="QPH41928.1"/>
    <property type="molecule type" value="Genomic_DNA"/>
</dbReference>
<dbReference type="GO" id="GO:0004519">
    <property type="term" value="F:endonuclease activity"/>
    <property type="evidence" value="ECO:0007669"/>
    <property type="project" value="InterPro"/>
</dbReference>
<dbReference type="Proteomes" id="UP000594759">
    <property type="component" value="Chromosome"/>
</dbReference>
<dbReference type="InterPro" id="IPR018669">
    <property type="entry name" value="Toxin_HigB"/>
</dbReference>
<dbReference type="AlphaFoldDB" id="A0A7S9Q0T1"/>
<name>A0A7S9Q0T1_9SPHI</name>